<evidence type="ECO:0000313" key="6">
    <source>
        <dbReference type="EMBL" id="MFC6632538.1"/>
    </source>
</evidence>
<keyword evidence="7" id="KW-1185">Reference proteome</keyword>
<dbReference type="PRINTS" id="PR00039">
    <property type="entry name" value="HTHLYSR"/>
</dbReference>
<keyword evidence="2" id="KW-0805">Transcription regulation</keyword>
<evidence type="ECO:0000313" key="7">
    <source>
        <dbReference type="Proteomes" id="UP001596425"/>
    </source>
</evidence>
<comment type="similarity">
    <text evidence="1">Belongs to the LysR transcriptional regulatory family.</text>
</comment>
<dbReference type="Gene3D" id="3.40.190.10">
    <property type="entry name" value="Periplasmic binding protein-like II"/>
    <property type="match status" value="2"/>
</dbReference>
<protein>
    <submittedName>
        <fullName evidence="6">LysR substrate-binding domain-containing protein</fullName>
    </submittedName>
</protein>
<keyword evidence="4" id="KW-0804">Transcription</keyword>
<keyword evidence="3" id="KW-0238">DNA-binding</keyword>
<dbReference type="PANTHER" id="PTHR30537">
    <property type="entry name" value="HTH-TYPE TRANSCRIPTIONAL REGULATOR"/>
    <property type="match status" value="1"/>
</dbReference>
<reference evidence="7" key="1">
    <citation type="journal article" date="2019" name="Int. J. Syst. Evol. Microbiol.">
        <title>The Global Catalogue of Microorganisms (GCM) 10K type strain sequencing project: providing services to taxonomists for standard genome sequencing and annotation.</title>
        <authorList>
            <consortium name="The Broad Institute Genomics Platform"/>
            <consortium name="The Broad Institute Genome Sequencing Center for Infectious Disease"/>
            <person name="Wu L."/>
            <person name="Ma J."/>
        </authorList>
    </citation>
    <scope>NUCLEOTIDE SEQUENCE [LARGE SCALE GENOMIC DNA]</scope>
    <source>
        <strain evidence="7">CGMCC 1.13718</strain>
    </source>
</reference>
<dbReference type="Proteomes" id="UP001596425">
    <property type="component" value="Unassembled WGS sequence"/>
</dbReference>
<proteinExistence type="inferred from homology"/>
<dbReference type="InterPro" id="IPR000847">
    <property type="entry name" value="LysR_HTH_N"/>
</dbReference>
<organism evidence="6 7">
    <name type="scientific">Microbulbifer taiwanensis</name>
    <dbReference type="NCBI Taxonomy" id="986746"/>
    <lineage>
        <taxon>Bacteria</taxon>
        <taxon>Pseudomonadati</taxon>
        <taxon>Pseudomonadota</taxon>
        <taxon>Gammaproteobacteria</taxon>
        <taxon>Cellvibrionales</taxon>
        <taxon>Microbulbiferaceae</taxon>
        <taxon>Microbulbifer</taxon>
    </lineage>
</organism>
<dbReference type="Gene3D" id="1.10.10.10">
    <property type="entry name" value="Winged helix-like DNA-binding domain superfamily/Winged helix DNA-binding domain"/>
    <property type="match status" value="1"/>
</dbReference>
<evidence type="ECO:0000256" key="2">
    <source>
        <dbReference type="ARBA" id="ARBA00023015"/>
    </source>
</evidence>
<evidence type="ECO:0000256" key="3">
    <source>
        <dbReference type="ARBA" id="ARBA00023125"/>
    </source>
</evidence>
<feature type="domain" description="HTH lysR-type" evidence="5">
    <location>
        <begin position="8"/>
        <end position="65"/>
    </location>
</feature>
<dbReference type="EMBL" id="JBHSVR010000001">
    <property type="protein sequence ID" value="MFC6632538.1"/>
    <property type="molecule type" value="Genomic_DNA"/>
</dbReference>
<dbReference type="SUPFAM" id="SSF53850">
    <property type="entry name" value="Periplasmic binding protein-like II"/>
    <property type="match status" value="1"/>
</dbReference>
<evidence type="ECO:0000256" key="1">
    <source>
        <dbReference type="ARBA" id="ARBA00009437"/>
    </source>
</evidence>
<name>A0ABW1YIG0_9GAMM</name>
<accession>A0ABW1YIG0</accession>
<gene>
    <name evidence="6" type="ORF">ACFQBM_04560</name>
</gene>
<dbReference type="PANTHER" id="PTHR30537:SF26">
    <property type="entry name" value="GLYCINE CLEAVAGE SYSTEM TRANSCRIPTIONAL ACTIVATOR"/>
    <property type="match status" value="1"/>
</dbReference>
<sequence length="322" mass="36052">MAAQLRNLSLTSLRSFYAVGRHCHLRRAAEELHVSHPALSRQIRELEGRLGTPLFERSGNRLALTAAGRRLHRVVSSAFAQLEKGLLYLDPQSLSGEVVIATTATISMSWMLRLLRELQARYPEIRLRLTTIEPRARRLHSDIDIAICLGEPEAPELRVTALYEEHYLPVCSPQLLQSRRVGRPRDLLQLPLLHDRQQQWPSWFAGQGVEYAPGAGEMRFDYAYQAIEAARLGMGLALADRLEVNEDLAEGRLVTVIERPFTIGQSLYLACARGPQLNARSRLVIGLVLEWLRSRGAPLEAAARQLQLEFAASAGEGRQGIT</sequence>
<dbReference type="RefSeq" id="WP_193194045.1">
    <property type="nucleotide sequence ID" value="NZ_JACZFR010000053.1"/>
</dbReference>
<dbReference type="InterPro" id="IPR036390">
    <property type="entry name" value="WH_DNA-bd_sf"/>
</dbReference>
<dbReference type="InterPro" id="IPR036388">
    <property type="entry name" value="WH-like_DNA-bd_sf"/>
</dbReference>
<comment type="caution">
    <text evidence="6">The sequence shown here is derived from an EMBL/GenBank/DDBJ whole genome shotgun (WGS) entry which is preliminary data.</text>
</comment>
<dbReference type="InterPro" id="IPR058163">
    <property type="entry name" value="LysR-type_TF_proteobact-type"/>
</dbReference>
<dbReference type="PROSITE" id="PS50931">
    <property type="entry name" value="HTH_LYSR"/>
    <property type="match status" value="1"/>
</dbReference>
<dbReference type="Pfam" id="PF00126">
    <property type="entry name" value="HTH_1"/>
    <property type="match status" value="1"/>
</dbReference>
<dbReference type="SUPFAM" id="SSF46785">
    <property type="entry name" value="Winged helix' DNA-binding domain"/>
    <property type="match status" value="1"/>
</dbReference>
<dbReference type="Pfam" id="PF03466">
    <property type="entry name" value="LysR_substrate"/>
    <property type="match status" value="1"/>
</dbReference>
<dbReference type="InterPro" id="IPR005119">
    <property type="entry name" value="LysR_subst-bd"/>
</dbReference>
<evidence type="ECO:0000259" key="5">
    <source>
        <dbReference type="PROSITE" id="PS50931"/>
    </source>
</evidence>
<evidence type="ECO:0000256" key="4">
    <source>
        <dbReference type="ARBA" id="ARBA00023163"/>
    </source>
</evidence>